<accession>C0ER17</accession>
<organism evidence="1 2">
    <name type="scientific">Neisseria flavescens NRL30031/H210</name>
    <dbReference type="NCBI Taxonomy" id="546264"/>
    <lineage>
        <taxon>Bacteria</taxon>
        <taxon>Pseudomonadati</taxon>
        <taxon>Pseudomonadota</taxon>
        <taxon>Betaproteobacteria</taxon>
        <taxon>Neisseriales</taxon>
        <taxon>Neisseriaceae</taxon>
        <taxon>Neisseria</taxon>
    </lineage>
</organism>
<proteinExistence type="predicted"/>
<comment type="caution">
    <text evidence="1">The sequence shown here is derived from an EMBL/GenBank/DDBJ whole genome shotgun (WGS) entry which is preliminary data.</text>
</comment>
<reference evidence="1 2" key="1">
    <citation type="submission" date="2009-01" db="EMBL/GenBank/DDBJ databases">
        <authorList>
            <person name="Fulton L."/>
            <person name="Clifton S."/>
            <person name="Chinwalla A.T."/>
            <person name="Mitreva M."/>
            <person name="Sodergren E."/>
            <person name="Weinstock G."/>
            <person name="Clifton S."/>
            <person name="Dooling D.J."/>
            <person name="Fulton B."/>
            <person name="Minx P."/>
            <person name="Pepin K.H."/>
            <person name="Johnson M."/>
            <person name="Bhonagiri V."/>
            <person name="Nash W.E."/>
            <person name="Mardis E.R."/>
            <person name="Wilson R.K."/>
        </authorList>
    </citation>
    <scope>NUCLEOTIDE SEQUENCE [LARGE SCALE GENOMIC DNA]</scope>
    <source>
        <strain evidence="1 2">NRL30031/H210</strain>
    </source>
</reference>
<dbReference type="EMBL" id="ACEN01000104">
    <property type="protein sequence ID" value="EEG32557.1"/>
    <property type="molecule type" value="Genomic_DNA"/>
</dbReference>
<evidence type="ECO:0000313" key="2">
    <source>
        <dbReference type="Proteomes" id="UP000004457"/>
    </source>
</evidence>
<sequence length="44" mass="5054">MWISILENEGRLNITLETVYGHAVKKLVLPQGENVVQFFPKRQG</sequence>
<protein>
    <submittedName>
        <fullName evidence="1">Uncharacterized protein</fullName>
    </submittedName>
</protein>
<name>C0ER17_NEIFL</name>
<keyword evidence="2" id="KW-1185">Reference proteome</keyword>
<dbReference type="Proteomes" id="UP000004457">
    <property type="component" value="Unassembled WGS sequence"/>
</dbReference>
<evidence type="ECO:0000313" key="1">
    <source>
        <dbReference type="EMBL" id="EEG32557.1"/>
    </source>
</evidence>
<gene>
    <name evidence="1" type="ORF">NEIFLAOT_02416</name>
</gene>
<dbReference type="AlphaFoldDB" id="C0ER17"/>